<dbReference type="OrthoDB" id="1492360at2"/>
<dbReference type="AlphaFoldDB" id="A0A5B8A229"/>
<dbReference type="InterPro" id="IPR007016">
    <property type="entry name" value="O-antigen_ligase-rel_domated"/>
</dbReference>
<sequence>MNSILNKRYLKPHFPLVATSFCSLIIAGLFTSSFFRILPSIGIIGLLVTALIYFLLYRETRNKEYKVYIPITVIFFLHLSAGLNTDEANRLEYWRDVLLQSPFLLLPVSFAILPEFPAKYLRWLWIFFCVLVLASAIVSTSNYLQHVEQINEQYLRSKIMPTEPDHIRFSLMVTLASAFGVLWIYNDKLPKAKKVSIIAGTIFLIFFQHLLAVRSGLITMYAVAALAWLWLLVKSNSYKRIILLTFVMIIIPLISYLIFPTFRNKFTNTREDVSKVNKIESANNYSLVGRVYSYKVAYLIIKEHPWFGIGKADMDSELAEYYKKNFPAIRHKSYIKPHNQFLYNLVAYGIVGLVVFLVFFFMPCVQLWSKLSPILVVHYTILTLSFLVEYTLETQIGLTFSILFIMLAIEGNRSEEETHTWKPA</sequence>
<evidence type="ECO:0000259" key="6">
    <source>
        <dbReference type="Pfam" id="PF04932"/>
    </source>
</evidence>
<feature type="transmembrane region" description="Helical" evidence="5">
    <location>
        <begin position="123"/>
        <end position="146"/>
    </location>
</feature>
<evidence type="ECO:0000256" key="1">
    <source>
        <dbReference type="ARBA" id="ARBA00004141"/>
    </source>
</evidence>
<feature type="transmembrane region" description="Helical" evidence="5">
    <location>
        <begin position="67"/>
        <end position="85"/>
    </location>
</feature>
<feature type="transmembrane region" description="Helical" evidence="5">
    <location>
        <begin position="241"/>
        <end position="259"/>
    </location>
</feature>
<feature type="domain" description="O-antigen ligase-related" evidence="6">
    <location>
        <begin position="201"/>
        <end position="357"/>
    </location>
</feature>
<dbReference type="PANTHER" id="PTHR37422">
    <property type="entry name" value="TEICHURONIC ACID BIOSYNTHESIS PROTEIN TUAE"/>
    <property type="match status" value="1"/>
</dbReference>
<feature type="transmembrane region" description="Helical" evidence="5">
    <location>
        <begin position="341"/>
        <end position="362"/>
    </location>
</feature>
<feature type="transmembrane region" description="Helical" evidence="5">
    <location>
        <begin position="97"/>
        <end position="116"/>
    </location>
</feature>
<feature type="transmembrane region" description="Helical" evidence="5">
    <location>
        <begin position="166"/>
        <end position="185"/>
    </location>
</feature>
<comment type="subcellular location">
    <subcellularLocation>
        <location evidence="1">Membrane</location>
        <topology evidence="1">Multi-pass membrane protein</topology>
    </subcellularLocation>
</comment>
<dbReference type="PANTHER" id="PTHR37422:SF13">
    <property type="entry name" value="LIPOPOLYSACCHARIDE BIOSYNTHESIS PROTEIN PA4999-RELATED"/>
    <property type="match status" value="1"/>
</dbReference>
<gene>
    <name evidence="7" type="ORF">FHG12_11720</name>
</gene>
<dbReference type="Proteomes" id="UP000305398">
    <property type="component" value="Chromosome"/>
</dbReference>
<keyword evidence="8" id="KW-1185">Reference proteome</keyword>
<evidence type="ECO:0000256" key="3">
    <source>
        <dbReference type="ARBA" id="ARBA00022989"/>
    </source>
</evidence>
<dbReference type="KEGG" id="hyj:FHG12_11720"/>
<evidence type="ECO:0000313" key="8">
    <source>
        <dbReference type="Proteomes" id="UP000305398"/>
    </source>
</evidence>
<dbReference type="RefSeq" id="WP_139515901.1">
    <property type="nucleotide sequence ID" value="NZ_CP040896.1"/>
</dbReference>
<keyword evidence="7" id="KW-0436">Ligase</keyword>
<feature type="transmembrane region" description="Helical" evidence="5">
    <location>
        <begin position="12"/>
        <end position="31"/>
    </location>
</feature>
<accession>A0A5B8A229</accession>
<evidence type="ECO:0000256" key="5">
    <source>
        <dbReference type="SAM" id="Phobius"/>
    </source>
</evidence>
<evidence type="ECO:0000256" key="4">
    <source>
        <dbReference type="ARBA" id="ARBA00023136"/>
    </source>
</evidence>
<feature type="transmembrane region" description="Helical" evidence="5">
    <location>
        <begin position="197"/>
        <end position="229"/>
    </location>
</feature>
<organism evidence="7 8">
    <name type="scientific">Hymenobacter jejuensis</name>
    <dbReference type="NCBI Taxonomy" id="2502781"/>
    <lineage>
        <taxon>Bacteria</taxon>
        <taxon>Pseudomonadati</taxon>
        <taxon>Bacteroidota</taxon>
        <taxon>Cytophagia</taxon>
        <taxon>Cytophagales</taxon>
        <taxon>Hymenobacteraceae</taxon>
        <taxon>Hymenobacter</taxon>
    </lineage>
</organism>
<evidence type="ECO:0000256" key="2">
    <source>
        <dbReference type="ARBA" id="ARBA00022692"/>
    </source>
</evidence>
<dbReference type="InterPro" id="IPR051533">
    <property type="entry name" value="WaaL-like"/>
</dbReference>
<keyword evidence="2 5" id="KW-0812">Transmembrane</keyword>
<dbReference type="EMBL" id="CP040896">
    <property type="protein sequence ID" value="QDA60726.1"/>
    <property type="molecule type" value="Genomic_DNA"/>
</dbReference>
<dbReference type="Pfam" id="PF04932">
    <property type="entry name" value="Wzy_C"/>
    <property type="match status" value="1"/>
</dbReference>
<keyword evidence="4 5" id="KW-0472">Membrane</keyword>
<dbReference type="GO" id="GO:0016874">
    <property type="term" value="F:ligase activity"/>
    <property type="evidence" value="ECO:0007669"/>
    <property type="project" value="UniProtKB-KW"/>
</dbReference>
<feature type="transmembrane region" description="Helical" evidence="5">
    <location>
        <begin position="37"/>
        <end position="55"/>
    </location>
</feature>
<dbReference type="GO" id="GO:0016020">
    <property type="term" value="C:membrane"/>
    <property type="evidence" value="ECO:0007669"/>
    <property type="project" value="UniProtKB-SubCell"/>
</dbReference>
<proteinExistence type="predicted"/>
<evidence type="ECO:0000313" key="7">
    <source>
        <dbReference type="EMBL" id="QDA60726.1"/>
    </source>
</evidence>
<name>A0A5B8A229_9BACT</name>
<protein>
    <submittedName>
        <fullName evidence="7">O-antigen ligase family protein</fullName>
    </submittedName>
</protein>
<keyword evidence="3 5" id="KW-1133">Transmembrane helix</keyword>
<reference evidence="7 8" key="1">
    <citation type="submission" date="2019-06" db="EMBL/GenBank/DDBJ databases">
        <authorList>
            <person name="Srinivasan S."/>
        </authorList>
    </citation>
    <scope>NUCLEOTIDE SEQUENCE [LARGE SCALE GENOMIC DNA]</scope>
    <source>
        <strain evidence="7 8">17J68-5</strain>
    </source>
</reference>